<dbReference type="PANTHER" id="PTHR30546:SF23">
    <property type="entry name" value="FLAVOPROTEIN-LIKE PROTEIN YCP4-RELATED"/>
    <property type="match status" value="1"/>
</dbReference>
<feature type="domain" description="Flavodoxin-like" evidence="6">
    <location>
        <begin position="4"/>
        <end position="187"/>
    </location>
</feature>
<dbReference type="InterPro" id="IPR005025">
    <property type="entry name" value="FMN_Rdtase-like_dom"/>
</dbReference>
<gene>
    <name evidence="7" type="primary">wrbA_4</name>
    <name evidence="7" type="ORF">BSTAB16_6098</name>
</gene>
<dbReference type="Pfam" id="PF03358">
    <property type="entry name" value="FMN_red"/>
    <property type="match status" value="1"/>
</dbReference>
<dbReference type="InterPro" id="IPR029039">
    <property type="entry name" value="Flavoprotein-like_sf"/>
</dbReference>
<dbReference type="KEGG" id="bstl:BBJ41_30190"/>
<keyword evidence="2" id="KW-0285">Flavoprotein</keyword>
<organism evidence="7 8">
    <name type="scientific">Burkholderia stabilis</name>
    <dbReference type="NCBI Taxonomy" id="95485"/>
    <lineage>
        <taxon>Bacteria</taxon>
        <taxon>Pseudomonadati</taxon>
        <taxon>Pseudomonadota</taxon>
        <taxon>Betaproteobacteria</taxon>
        <taxon>Burkholderiales</taxon>
        <taxon>Burkholderiaceae</taxon>
        <taxon>Burkholderia</taxon>
        <taxon>Burkholderia cepacia complex</taxon>
    </lineage>
</organism>
<dbReference type="PROSITE" id="PS50902">
    <property type="entry name" value="FLAVODOXIN_LIKE"/>
    <property type="match status" value="1"/>
</dbReference>
<keyword evidence="3" id="KW-0288">FMN</keyword>
<dbReference type="InterPro" id="IPR001226">
    <property type="entry name" value="Flavodoxin_CS"/>
</dbReference>
<reference evidence="7 8" key="1">
    <citation type="submission" date="2017-11" db="EMBL/GenBank/DDBJ databases">
        <authorList>
            <person name="Seth-Smith MB H."/>
        </authorList>
    </citation>
    <scope>NUCLEOTIDE SEQUENCE [LARGE SCALE GENOMIC DNA]</scope>
    <source>
        <strain evidence="7">E</strain>
    </source>
</reference>
<dbReference type="PROSITE" id="PS00201">
    <property type="entry name" value="FLAVODOXIN"/>
    <property type="match status" value="1"/>
</dbReference>
<dbReference type="RefSeq" id="WP_069749829.1">
    <property type="nucleotide sequence ID" value="NZ_CADFDX010000001.1"/>
</dbReference>
<dbReference type="GO" id="GO:0003955">
    <property type="term" value="F:NAD(P)H dehydrogenase (quinone) activity"/>
    <property type="evidence" value="ECO:0007669"/>
    <property type="project" value="TreeGrafter"/>
</dbReference>
<evidence type="ECO:0000256" key="5">
    <source>
        <dbReference type="ARBA" id="ARBA00029652"/>
    </source>
</evidence>
<dbReference type="GO" id="GO:0009055">
    <property type="term" value="F:electron transfer activity"/>
    <property type="evidence" value="ECO:0007669"/>
    <property type="project" value="InterPro"/>
</dbReference>
<evidence type="ECO:0000313" key="7">
    <source>
        <dbReference type="EMBL" id="VBB15900.1"/>
    </source>
</evidence>
<evidence type="ECO:0000256" key="1">
    <source>
        <dbReference type="ARBA" id="ARBA00001917"/>
    </source>
</evidence>
<dbReference type="Proteomes" id="UP000268684">
    <property type="component" value="Chromosome II"/>
</dbReference>
<dbReference type="InterPro" id="IPR008254">
    <property type="entry name" value="Flavodoxin/NO_synth"/>
</dbReference>
<dbReference type="PANTHER" id="PTHR30546">
    <property type="entry name" value="FLAVODOXIN-RELATED PROTEIN WRBA-RELATED"/>
    <property type="match status" value="1"/>
</dbReference>
<dbReference type="SUPFAM" id="SSF52218">
    <property type="entry name" value="Flavoproteins"/>
    <property type="match status" value="1"/>
</dbReference>
<keyword evidence="8" id="KW-1185">Reference proteome</keyword>
<evidence type="ECO:0000256" key="4">
    <source>
        <dbReference type="ARBA" id="ARBA00022741"/>
    </source>
</evidence>
<evidence type="ECO:0000313" key="8">
    <source>
        <dbReference type="Proteomes" id="UP000268684"/>
    </source>
</evidence>
<evidence type="ECO:0000259" key="6">
    <source>
        <dbReference type="PROSITE" id="PS50902"/>
    </source>
</evidence>
<dbReference type="GO" id="GO:0010181">
    <property type="term" value="F:FMN binding"/>
    <property type="evidence" value="ECO:0007669"/>
    <property type="project" value="InterPro"/>
</dbReference>
<dbReference type="GO" id="GO:0016020">
    <property type="term" value="C:membrane"/>
    <property type="evidence" value="ECO:0007669"/>
    <property type="project" value="TreeGrafter"/>
</dbReference>
<keyword evidence="4" id="KW-0547">Nucleotide-binding</keyword>
<protein>
    <recommendedName>
        <fullName evidence="5">Flavoprotein WrbA</fullName>
    </recommendedName>
</protein>
<comment type="cofactor">
    <cofactor evidence="1">
        <name>FMN</name>
        <dbReference type="ChEBI" id="CHEBI:58210"/>
    </cofactor>
</comment>
<proteinExistence type="predicted"/>
<name>A0AAJ5T7T0_9BURK</name>
<dbReference type="GeneID" id="71058518"/>
<evidence type="ECO:0000256" key="2">
    <source>
        <dbReference type="ARBA" id="ARBA00022630"/>
    </source>
</evidence>
<accession>A0AAJ5T7T0</accession>
<dbReference type="Gene3D" id="3.40.50.360">
    <property type="match status" value="1"/>
</dbReference>
<dbReference type="AlphaFoldDB" id="A0AAJ5T7T0"/>
<sequence>MVNVAVVFHSGYGHTSVIAEAVARGAEKIEGAVVKLIPVDAIDQHWSYLANDADAMIFGSPTYVGSVSAQFKTFMDASTKQWGKWRDKLAAGFTVSASQSGDKLATLQQLALFAAQHHMMWISLGLMPGNNSSTGSVDDINRLGSFLGSMAQANADQGGDTILESDRLTAELLGERVAKAALRWIDA</sequence>
<evidence type="ECO:0000256" key="3">
    <source>
        <dbReference type="ARBA" id="ARBA00022643"/>
    </source>
</evidence>
<dbReference type="EMBL" id="LR025743">
    <property type="protein sequence ID" value="VBB15900.1"/>
    <property type="molecule type" value="Genomic_DNA"/>
</dbReference>